<gene>
    <name evidence="2" type="ORF">CH63R_08616</name>
</gene>
<feature type="region of interest" description="Disordered" evidence="1">
    <location>
        <begin position="1"/>
        <end position="45"/>
    </location>
</feature>
<dbReference type="KEGG" id="chig:CH63R_08616"/>
<accession>A0A1B7Y521</accession>
<dbReference type="AlphaFoldDB" id="A0A1B7Y521"/>
<dbReference type="GeneID" id="28867697"/>
<comment type="caution">
    <text evidence="2">The sequence shown here is derived from an EMBL/GenBank/DDBJ whole genome shotgun (WGS) entry which is preliminary data.</text>
</comment>
<evidence type="ECO:0000313" key="2">
    <source>
        <dbReference type="EMBL" id="OBR07095.1"/>
    </source>
</evidence>
<reference evidence="3" key="1">
    <citation type="journal article" date="2017" name="BMC Genomics">
        <title>Gapless genome assembly of Colletotrichum higginsianum reveals chromosome structure and association of transposable elements with secondary metabolite gene clusters.</title>
        <authorList>
            <person name="Dallery J.-F."/>
            <person name="Lapalu N."/>
            <person name="Zampounis A."/>
            <person name="Pigne S."/>
            <person name="Luyten I."/>
            <person name="Amselem J."/>
            <person name="Wittenberg A.H.J."/>
            <person name="Zhou S."/>
            <person name="de Queiroz M.V."/>
            <person name="Robin G.P."/>
            <person name="Auger A."/>
            <person name="Hainaut M."/>
            <person name="Henrissat B."/>
            <person name="Kim K.-T."/>
            <person name="Lee Y.-H."/>
            <person name="Lespinet O."/>
            <person name="Schwartz D.C."/>
            <person name="Thon M.R."/>
            <person name="O'Connell R.J."/>
        </authorList>
    </citation>
    <scope>NUCLEOTIDE SEQUENCE [LARGE SCALE GENOMIC DNA]</scope>
    <source>
        <strain evidence="3">IMI 349063</strain>
    </source>
</reference>
<evidence type="ECO:0000256" key="1">
    <source>
        <dbReference type="SAM" id="MobiDB-lite"/>
    </source>
</evidence>
<sequence>MVSFANVLKPQASDESDEGRASTEVEKDSGGIGDGEGSSGRRNSKPSLTFLEAVLGLNGVGFRGTEVPIRFMSKKLVRSEE</sequence>
<feature type="compositionally biased region" description="Basic and acidic residues" evidence="1">
    <location>
        <begin position="18"/>
        <end position="29"/>
    </location>
</feature>
<dbReference type="RefSeq" id="XP_018155613.1">
    <property type="nucleotide sequence ID" value="XM_018303590.1"/>
</dbReference>
<dbReference type="VEuPathDB" id="FungiDB:CH63R_08616"/>
<dbReference type="Proteomes" id="UP000092177">
    <property type="component" value="Chromosome 6"/>
</dbReference>
<dbReference type="EMBL" id="LTAN01000006">
    <property type="protein sequence ID" value="OBR07095.1"/>
    <property type="molecule type" value="Genomic_DNA"/>
</dbReference>
<proteinExistence type="predicted"/>
<name>A0A1B7Y521_COLHI</name>
<evidence type="ECO:0000313" key="3">
    <source>
        <dbReference type="Proteomes" id="UP000092177"/>
    </source>
</evidence>
<organism evidence="2 3">
    <name type="scientific">Colletotrichum higginsianum (strain IMI 349063)</name>
    <name type="common">Crucifer anthracnose fungus</name>
    <dbReference type="NCBI Taxonomy" id="759273"/>
    <lineage>
        <taxon>Eukaryota</taxon>
        <taxon>Fungi</taxon>
        <taxon>Dikarya</taxon>
        <taxon>Ascomycota</taxon>
        <taxon>Pezizomycotina</taxon>
        <taxon>Sordariomycetes</taxon>
        <taxon>Hypocreomycetidae</taxon>
        <taxon>Glomerellales</taxon>
        <taxon>Glomerellaceae</taxon>
        <taxon>Colletotrichum</taxon>
        <taxon>Colletotrichum destructivum species complex</taxon>
    </lineage>
</organism>
<protein>
    <submittedName>
        <fullName evidence="2">Uncharacterized protein</fullName>
    </submittedName>
</protein>
<keyword evidence="3" id="KW-1185">Reference proteome</keyword>